<dbReference type="EMBL" id="CAMKVN010003709">
    <property type="protein sequence ID" value="CAI2185408.1"/>
    <property type="molecule type" value="Genomic_DNA"/>
</dbReference>
<dbReference type="PANTHER" id="PTHR45824">
    <property type="entry name" value="GH16843P"/>
    <property type="match status" value="1"/>
</dbReference>
<evidence type="ECO:0000313" key="2">
    <source>
        <dbReference type="EMBL" id="CAI2185408.1"/>
    </source>
</evidence>
<evidence type="ECO:0000313" key="3">
    <source>
        <dbReference type="Proteomes" id="UP001153678"/>
    </source>
</evidence>
<keyword evidence="3" id="KW-1185">Reference proteome</keyword>
<dbReference type="Gene3D" id="3.40.525.10">
    <property type="entry name" value="CRAL-TRIO lipid binding domain"/>
    <property type="match status" value="1"/>
</dbReference>
<feature type="domain" description="CRAL-TRIO" evidence="1">
    <location>
        <begin position="107"/>
        <end position="276"/>
    </location>
</feature>
<dbReference type="Pfam" id="PF03765">
    <property type="entry name" value="CRAL_TRIO_N"/>
    <property type="match status" value="1"/>
</dbReference>
<dbReference type="InterPro" id="IPR011074">
    <property type="entry name" value="CRAL/TRIO_N_dom"/>
</dbReference>
<gene>
    <name evidence="2" type="ORF">FWILDA_LOCUS12062</name>
</gene>
<dbReference type="SUPFAM" id="SSF52087">
    <property type="entry name" value="CRAL/TRIO domain"/>
    <property type="match status" value="1"/>
</dbReference>
<accession>A0A9W4SYN7</accession>
<dbReference type="Proteomes" id="UP001153678">
    <property type="component" value="Unassembled WGS sequence"/>
</dbReference>
<comment type="caution">
    <text evidence="2">The sequence shown here is derived from an EMBL/GenBank/DDBJ whole genome shotgun (WGS) entry which is preliminary data.</text>
</comment>
<dbReference type="PROSITE" id="PS50191">
    <property type="entry name" value="CRAL_TRIO"/>
    <property type="match status" value="1"/>
</dbReference>
<feature type="non-terminal residue" evidence="2">
    <location>
        <position position="1"/>
    </location>
</feature>
<sequence length="308" mass="35642">MANNKDNKGQLSKTRIPVLTCSYNIILPPELSAEQKDTFSIFKGYVDSILIPKEDIRYQIEREWTTDACLKRYLRAAKWNLTDAKKRIKYSLEWRREYKPSEIDPKLVELEAVTGKQHLNGFDKDGRPILYLRPGLENTSPGPDQLRFIVFNFESAIKIMPENVESIVIIIDFNFNTCSARKSPSLGVAKEFMHVLSSHYPERLGYSMIMNAPWYFWGFFKLISPFIDPVTKNKIKFVDIQNSNQVTQNSNWVNSSDFILENQLESEYGGSNLFEYHHETYWKALCEKTSAPLIFGIISVLGNLDNLE</sequence>
<dbReference type="InterPro" id="IPR001251">
    <property type="entry name" value="CRAL-TRIO_dom"/>
</dbReference>
<dbReference type="InterPro" id="IPR036865">
    <property type="entry name" value="CRAL-TRIO_dom_sf"/>
</dbReference>
<dbReference type="GO" id="GO:0008526">
    <property type="term" value="F:phosphatidylinositol transfer activity"/>
    <property type="evidence" value="ECO:0007669"/>
    <property type="project" value="TreeGrafter"/>
</dbReference>
<dbReference type="SMART" id="SM00516">
    <property type="entry name" value="SEC14"/>
    <property type="match status" value="1"/>
</dbReference>
<dbReference type="PANTHER" id="PTHR45824:SF29">
    <property type="entry name" value="GH16843P"/>
    <property type="match status" value="1"/>
</dbReference>
<evidence type="ECO:0000259" key="1">
    <source>
        <dbReference type="PROSITE" id="PS50191"/>
    </source>
</evidence>
<dbReference type="SUPFAM" id="SSF46938">
    <property type="entry name" value="CRAL/TRIO N-terminal domain"/>
    <property type="match status" value="1"/>
</dbReference>
<protein>
    <submittedName>
        <fullName evidence="2">18221_t:CDS:1</fullName>
    </submittedName>
</protein>
<proteinExistence type="predicted"/>
<organism evidence="2 3">
    <name type="scientific">Funneliformis geosporum</name>
    <dbReference type="NCBI Taxonomy" id="1117311"/>
    <lineage>
        <taxon>Eukaryota</taxon>
        <taxon>Fungi</taxon>
        <taxon>Fungi incertae sedis</taxon>
        <taxon>Mucoromycota</taxon>
        <taxon>Glomeromycotina</taxon>
        <taxon>Glomeromycetes</taxon>
        <taxon>Glomerales</taxon>
        <taxon>Glomeraceae</taxon>
        <taxon>Funneliformis</taxon>
    </lineage>
</organism>
<dbReference type="OrthoDB" id="75724at2759"/>
<dbReference type="Pfam" id="PF00650">
    <property type="entry name" value="CRAL_TRIO"/>
    <property type="match status" value="1"/>
</dbReference>
<name>A0A9W4SYN7_9GLOM</name>
<dbReference type="SMART" id="SM01100">
    <property type="entry name" value="CRAL_TRIO_N"/>
    <property type="match status" value="1"/>
</dbReference>
<dbReference type="CDD" id="cd00170">
    <property type="entry name" value="SEC14"/>
    <property type="match status" value="1"/>
</dbReference>
<reference evidence="2" key="1">
    <citation type="submission" date="2022-08" db="EMBL/GenBank/DDBJ databases">
        <authorList>
            <person name="Kallberg Y."/>
            <person name="Tangrot J."/>
            <person name="Rosling A."/>
        </authorList>
    </citation>
    <scope>NUCLEOTIDE SEQUENCE</scope>
    <source>
        <strain evidence="2">Wild A</strain>
    </source>
</reference>
<dbReference type="InterPro" id="IPR052578">
    <property type="entry name" value="PI_Transfer_CRAL-TRIO"/>
</dbReference>
<dbReference type="InterPro" id="IPR036273">
    <property type="entry name" value="CRAL/TRIO_N_dom_sf"/>
</dbReference>
<dbReference type="AlphaFoldDB" id="A0A9W4SYN7"/>